<comment type="caution">
    <text evidence="13">The sequence shown here is derived from an EMBL/GenBank/DDBJ whole genome shotgun (WGS) entry which is preliminary data.</text>
</comment>
<dbReference type="PANTHER" id="PTHR43527">
    <property type="entry name" value="4-DIPHOSPHOCYTIDYL-2-C-METHYL-D-ERYTHRITOL KINASE, CHLOROPLASTIC"/>
    <property type="match status" value="1"/>
</dbReference>
<dbReference type="EMBL" id="BMCH01000002">
    <property type="protein sequence ID" value="GGC25238.1"/>
    <property type="molecule type" value="Genomic_DNA"/>
</dbReference>
<keyword evidence="8 10" id="KW-0414">Isoprene biosynthesis</keyword>
<dbReference type="PIRSF" id="PIRSF010376">
    <property type="entry name" value="IspE"/>
    <property type="match status" value="1"/>
</dbReference>
<comment type="pathway">
    <text evidence="10">Isoprenoid biosynthesis; isopentenyl diphosphate biosynthesis via DXP pathway; isopentenyl diphosphate from 1-deoxy-D-xylulose 5-phosphate: step 3/6.</text>
</comment>
<dbReference type="RefSeq" id="WP_229719574.1">
    <property type="nucleotide sequence ID" value="NZ_BMCH01000002.1"/>
</dbReference>
<keyword evidence="5 10" id="KW-0547">Nucleotide-binding</keyword>
<feature type="binding site" evidence="10">
    <location>
        <begin position="103"/>
        <end position="113"/>
    </location>
    <ligand>
        <name>ATP</name>
        <dbReference type="ChEBI" id="CHEBI:30616"/>
    </ligand>
</feature>
<evidence type="ECO:0000256" key="8">
    <source>
        <dbReference type="ARBA" id="ARBA00023229"/>
    </source>
</evidence>
<dbReference type="InterPro" id="IPR014721">
    <property type="entry name" value="Ribsml_uS5_D2-typ_fold_subgr"/>
</dbReference>
<accession>A0ABQ1LIW1</accession>
<dbReference type="EC" id="2.7.1.148" evidence="2 10"/>
<feature type="active site" evidence="10">
    <location>
        <position position="143"/>
    </location>
</feature>
<dbReference type="Proteomes" id="UP000637769">
    <property type="component" value="Unassembled WGS sequence"/>
</dbReference>
<dbReference type="Pfam" id="PF00288">
    <property type="entry name" value="GHMP_kinases_N"/>
    <property type="match status" value="1"/>
</dbReference>
<keyword evidence="6 10" id="KW-0418">Kinase</keyword>
<organism evidence="13 14">
    <name type="scientific">Asaia siamensis</name>
    <dbReference type="NCBI Taxonomy" id="110479"/>
    <lineage>
        <taxon>Bacteria</taxon>
        <taxon>Pseudomonadati</taxon>
        <taxon>Pseudomonadota</taxon>
        <taxon>Alphaproteobacteria</taxon>
        <taxon>Acetobacterales</taxon>
        <taxon>Acetobacteraceae</taxon>
        <taxon>Asaia</taxon>
    </lineage>
</organism>
<dbReference type="InterPro" id="IPR004424">
    <property type="entry name" value="IspE"/>
</dbReference>
<dbReference type="NCBIfam" id="TIGR00154">
    <property type="entry name" value="ispE"/>
    <property type="match status" value="1"/>
</dbReference>
<dbReference type="InterPro" id="IPR020568">
    <property type="entry name" value="Ribosomal_Su5_D2-typ_SF"/>
</dbReference>
<gene>
    <name evidence="10 13" type="primary">ispE</name>
    <name evidence="13" type="ORF">GCM10007207_08280</name>
</gene>
<dbReference type="SUPFAM" id="SSF55060">
    <property type="entry name" value="GHMP Kinase, C-terminal domain"/>
    <property type="match status" value="1"/>
</dbReference>
<dbReference type="GO" id="GO:0016301">
    <property type="term" value="F:kinase activity"/>
    <property type="evidence" value="ECO:0007669"/>
    <property type="project" value="UniProtKB-KW"/>
</dbReference>
<keyword evidence="4 10" id="KW-0808">Transferase</keyword>
<feature type="domain" description="GHMP kinase C-terminal" evidence="12">
    <location>
        <begin position="209"/>
        <end position="281"/>
    </location>
</feature>
<name>A0ABQ1LIW1_9PROT</name>
<dbReference type="SUPFAM" id="SSF54211">
    <property type="entry name" value="Ribosomal protein S5 domain 2-like"/>
    <property type="match status" value="1"/>
</dbReference>
<feature type="domain" description="GHMP kinase N-terminal" evidence="11">
    <location>
        <begin position="72"/>
        <end position="149"/>
    </location>
</feature>
<reference evidence="14" key="1">
    <citation type="journal article" date="2019" name="Int. J. Syst. Evol. Microbiol.">
        <title>The Global Catalogue of Microorganisms (GCM) 10K type strain sequencing project: providing services to taxonomists for standard genome sequencing and annotation.</title>
        <authorList>
            <consortium name="The Broad Institute Genomics Platform"/>
            <consortium name="The Broad Institute Genome Sequencing Center for Infectious Disease"/>
            <person name="Wu L."/>
            <person name="Ma J."/>
        </authorList>
    </citation>
    <scope>NUCLEOTIDE SEQUENCE [LARGE SCALE GENOMIC DNA]</scope>
    <source>
        <strain evidence="14">CCM 7132</strain>
    </source>
</reference>
<sequence length="297" mass="31300">MLPARSLAHAKINLFLHITARRDNGYHELDSLAVFAQTADLLTLEAPRPAEHGMSLAIDGPFGAGLEAGSDNLVLRAASALRLAASLSDTLPAWQMRLTKNLPVASGIGGGSADAAAALRLLAAAWQCEDVDLAPIAASLGADVPVCIAQKSRRMQGIGEILAAAPRLPRCAMVLVNPGVAVPTPAVFRAWKESGAAFRPSAKLPAQWHDVAALAESLRSTSNDLQAPAIALFPVIGEVLSHLERSEECHFARMSGSGATCFGLYADLDAACRAAESLRAQGWWADAGWVQNTEDRR</sequence>
<evidence type="ECO:0000256" key="5">
    <source>
        <dbReference type="ARBA" id="ARBA00022741"/>
    </source>
</evidence>
<evidence type="ECO:0000313" key="14">
    <source>
        <dbReference type="Proteomes" id="UP000637769"/>
    </source>
</evidence>
<proteinExistence type="inferred from homology"/>
<comment type="function">
    <text evidence="10">Catalyzes the phosphorylation of the position 2 hydroxy group of 4-diphosphocytidyl-2C-methyl-D-erythritol.</text>
</comment>
<evidence type="ECO:0000256" key="9">
    <source>
        <dbReference type="ARBA" id="ARBA00032554"/>
    </source>
</evidence>
<dbReference type="HAMAP" id="MF_00061">
    <property type="entry name" value="IspE"/>
    <property type="match status" value="1"/>
</dbReference>
<dbReference type="Pfam" id="PF08544">
    <property type="entry name" value="GHMP_kinases_C"/>
    <property type="match status" value="1"/>
</dbReference>
<evidence type="ECO:0000259" key="11">
    <source>
        <dbReference type="Pfam" id="PF00288"/>
    </source>
</evidence>
<dbReference type="InterPro" id="IPR013750">
    <property type="entry name" value="GHMP_kinase_C_dom"/>
</dbReference>
<keyword evidence="14" id="KW-1185">Reference proteome</keyword>
<feature type="active site" evidence="10">
    <location>
        <position position="11"/>
    </location>
</feature>
<evidence type="ECO:0000259" key="12">
    <source>
        <dbReference type="Pfam" id="PF08544"/>
    </source>
</evidence>
<comment type="similarity">
    <text evidence="1 10">Belongs to the GHMP kinase family. IspE subfamily.</text>
</comment>
<dbReference type="NCBIfam" id="NF011202">
    <property type="entry name" value="PRK14608.1"/>
    <property type="match status" value="1"/>
</dbReference>
<dbReference type="Gene3D" id="3.30.70.890">
    <property type="entry name" value="GHMP kinase, C-terminal domain"/>
    <property type="match status" value="1"/>
</dbReference>
<evidence type="ECO:0000256" key="1">
    <source>
        <dbReference type="ARBA" id="ARBA00009684"/>
    </source>
</evidence>
<evidence type="ECO:0000256" key="10">
    <source>
        <dbReference type="HAMAP-Rule" id="MF_00061"/>
    </source>
</evidence>
<evidence type="ECO:0000313" key="13">
    <source>
        <dbReference type="EMBL" id="GGC25238.1"/>
    </source>
</evidence>
<evidence type="ECO:0000256" key="3">
    <source>
        <dbReference type="ARBA" id="ARBA00017473"/>
    </source>
</evidence>
<keyword evidence="7 10" id="KW-0067">ATP-binding</keyword>
<evidence type="ECO:0000256" key="7">
    <source>
        <dbReference type="ARBA" id="ARBA00022840"/>
    </source>
</evidence>
<evidence type="ECO:0000256" key="4">
    <source>
        <dbReference type="ARBA" id="ARBA00022679"/>
    </source>
</evidence>
<evidence type="ECO:0000256" key="2">
    <source>
        <dbReference type="ARBA" id="ARBA00012052"/>
    </source>
</evidence>
<protein>
    <recommendedName>
        <fullName evidence="3 10">4-diphosphocytidyl-2-C-methyl-D-erythritol kinase</fullName>
        <shortName evidence="10">CMK</shortName>
        <ecNumber evidence="2 10">2.7.1.148</ecNumber>
    </recommendedName>
    <alternativeName>
        <fullName evidence="9 10">4-(cytidine-5'-diphospho)-2-C-methyl-D-erythritol kinase</fullName>
    </alternativeName>
</protein>
<dbReference type="PANTHER" id="PTHR43527:SF2">
    <property type="entry name" value="4-DIPHOSPHOCYTIDYL-2-C-METHYL-D-ERYTHRITOL KINASE, CHLOROPLASTIC"/>
    <property type="match status" value="1"/>
</dbReference>
<dbReference type="Gene3D" id="3.30.230.10">
    <property type="match status" value="1"/>
</dbReference>
<dbReference type="InterPro" id="IPR006204">
    <property type="entry name" value="GHMP_kinase_N_dom"/>
</dbReference>
<comment type="catalytic activity">
    <reaction evidence="10">
        <text>4-CDP-2-C-methyl-D-erythritol + ATP = 4-CDP-2-C-methyl-D-erythritol 2-phosphate + ADP + H(+)</text>
        <dbReference type="Rhea" id="RHEA:18437"/>
        <dbReference type="ChEBI" id="CHEBI:15378"/>
        <dbReference type="ChEBI" id="CHEBI:30616"/>
        <dbReference type="ChEBI" id="CHEBI:57823"/>
        <dbReference type="ChEBI" id="CHEBI:57919"/>
        <dbReference type="ChEBI" id="CHEBI:456216"/>
        <dbReference type="EC" id="2.7.1.148"/>
    </reaction>
</comment>
<evidence type="ECO:0000256" key="6">
    <source>
        <dbReference type="ARBA" id="ARBA00022777"/>
    </source>
</evidence>
<dbReference type="InterPro" id="IPR036554">
    <property type="entry name" value="GHMP_kinase_C_sf"/>
</dbReference>